<evidence type="ECO:0000256" key="2">
    <source>
        <dbReference type="PROSITE-ProRule" id="PRU00708"/>
    </source>
</evidence>
<dbReference type="Gene3D" id="1.25.40.10">
    <property type="entry name" value="Tetratricopeptide repeat domain"/>
    <property type="match status" value="3"/>
</dbReference>
<evidence type="ECO:0000313" key="5">
    <source>
        <dbReference type="EMBL" id="CAL4787549.1"/>
    </source>
</evidence>
<comment type="caution">
    <text evidence="3">The sequence shown here is derived from an EMBL/GenBank/DDBJ whole genome shotgun (WGS) entry which is preliminary data.</text>
</comment>
<evidence type="ECO:0000256" key="1">
    <source>
        <dbReference type="ARBA" id="ARBA00022737"/>
    </source>
</evidence>
<dbReference type="AlphaFoldDB" id="A0A9P1G7M5"/>
<dbReference type="OrthoDB" id="185373at2759"/>
<sequence length="455" mass="49555">MMEMLLEQVPPDVITVNSVISCGAHWTVALDMLSTMSVKMGIQADVVTYGSVISSCERGEAWRMALQTLALMQGEGVKPNVISYNSTINAVADASQWLKALELFEEMGSTCRRDVISFSALMAAEGGWCLAVQLLEQMASNSMQMNSVVFNRGISACGRWGRWETALELLSWAQEQRCADLVGYSSAIAACAIGRSWTSALALLEAMTLADLQPNEITLNAVISALEPFGLWTLALQILTNMPKQTVASFGSAISACDKAGEWEVALQLLMKMLQVRVEANVITFNSSISACAQGSQWRVSLAILSLMCAVGVLPDTVSVNSAISACAQSGSLQIAVKLLTCMSQFITSPNTITLNSAMNVCEKGIFWQASLQFLAEFRQRRLESTIISTHTAASTCIKARRWQHALESFDFIDVTLQSLAVIAWEVSDKTLPLCSALEDMQVQMFQDLRCKRSC</sequence>
<feature type="repeat" description="PPR" evidence="2">
    <location>
        <begin position="281"/>
        <end position="315"/>
    </location>
</feature>
<dbReference type="Pfam" id="PF13812">
    <property type="entry name" value="PPR_3"/>
    <property type="match status" value="3"/>
</dbReference>
<dbReference type="PANTHER" id="PTHR47447:SF28">
    <property type="entry name" value="PENTACOTRIPEPTIDE-REPEAT REGION OF PRORP DOMAIN-CONTAINING PROTEIN"/>
    <property type="match status" value="1"/>
</dbReference>
<evidence type="ECO:0000313" key="6">
    <source>
        <dbReference type="Proteomes" id="UP001152797"/>
    </source>
</evidence>
<organism evidence="3">
    <name type="scientific">Cladocopium goreaui</name>
    <dbReference type="NCBI Taxonomy" id="2562237"/>
    <lineage>
        <taxon>Eukaryota</taxon>
        <taxon>Sar</taxon>
        <taxon>Alveolata</taxon>
        <taxon>Dinophyceae</taxon>
        <taxon>Suessiales</taxon>
        <taxon>Symbiodiniaceae</taxon>
        <taxon>Cladocopium</taxon>
    </lineage>
</organism>
<dbReference type="PANTHER" id="PTHR47447">
    <property type="entry name" value="OS03G0856100 PROTEIN"/>
    <property type="match status" value="1"/>
</dbReference>
<dbReference type="PROSITE" id="PS51375">
    <property type="entry name" value="PPR"/>
    <property type="match status" value="3"/>
</dbReference>
<reference evidence="4" key="2">
    <citation type="submission" date="2024-04" db="EMBL/GenBank/DDBJ databases">
        <authorList>
            <person name="Chen Y."/>
            <person name="Shah S."/>
            <person name="Dougan E. K."/>
            <person name="Thang M."/>
            <person name="Chan C."/>
        </authorList>
    </citation>
    <scope>NUCLEOTIDE SEQUENCE [LARGE SCALE GENOMIC DNA]</scope>
</reference>
<dbReference type="InterPro" id="IPR011990">
    <property type="entry name" value="TPR-like_helical_dom_sf"/>
</dbReference>
<evidence type="ECO:0000313" key="4">
    <source>
        <dbReference type="EMBL" id="CAL1153612.1"/>
    </source>
</evidence>
<gene>
    <name evidence="3" type="ORF">C1SCF055_LOCUS26371</name>
</gene>
<accession>A0A9P1G7M5</accession>
<keyword evidence="6" id="KW-1185">Reference proteome</keyword>
<feature type="repeat" description="PPR" evidence="2">
    <location>
        <begin position="80"/>
        <end position="110"/>
    </location>
</feature>
<evidence type="ECO:0000313" key="3">
    <source>
        <dbReference type="EMBL" id="CAI4000237.1"/>
    </source>
</evidence>
<keyword evidence="1" id="KW-0677">Repeat</keyword>
<dbReference type="InterPro" id="IPR002885">
    <property type="entry name" value="PPR_rpt"/>
</dbReference>
<feature type="repeat" description="PPR" evidence="2">
    <location>
        <begin position="45"/>
        <end position="79"/>
    </location>
</feature>
<name>A0A9P1G7M5_9DINO</name>
<protein>
    <submittedName>
        <fullName evidence="5">Pentacotripeptide-repeat region of PRORP domain-containing protein</fullName>
    </submittedName>
</protein>
<dbReference type="EMBL" id="CAMXCT010002757">
    <property type="protein sequence ID" value="CAI4000237.1"/>
    <property type="molecule type" value="Genomic_DNA"/>
</dbReference>
<proteinExistence type="predicted"/>
<reference evidence="3" key="1">
    <citation type="submission" date="2022-10" db="EMBL/GenBank/DDBJ databases">
        <authorList>
            <person name="Chen Y."/>
            <person name="Dougan E. K."/>
            <person name="Chan C."/>
            <person name="Rhodes N."/>
            <person name="Thang M."/>
        </authorList>
    </citation>
    <scope>NUCLEOTIDE SEQUENCE</scope>
</reference>
<dbReference type="Pfam" id="PF01535">
    <property type="entry name" value="PPR"/>
    <property type="match status" value="1"/>
</dbReference>
<dbReference type="EMBL" id="CAMXCT030002757">
    <property type="protein sequence ID" value="CAL4787549.1"/>
    <property type="molecule type" value="Genomic_DNA"/>
</dbReference>
<dbReference type="Proteomes" id="UP001152797">
    <property type="component" value="Unassembled WGS sequence"/>
</dbReference>
<dbReference type="EMBL" id="CAMXCT020002757">
    <property type="protein sequence ID" value="CAL1153612.1"/>
    <property type="molecule type" value="Genomic_DNA"/>
</dbReference>